<evidence type="ECO:0000313" key="3">
    <source>
        <dbReference type="Proteomes" id="UP001295684"/>
    </source>
</evidence>
<feature type="compositionally biased region" description="Polar residues" evidence="1">
    <location>
        <begin position="316"/>
        <end position="335"/>
    </location>
</feature>
<gene>
    <name evidence="2" type="ORF">ECRASSUSDP1_LOCUS179</name>
</gene>
<name>A0AAD1TYR6_EUPCR</name>
<feature type="compositionally biased region" description="Polar residues" evidence="1">
    <location>
        <begin position="372"/>
        <end position="382"/>
    </location>
</feature>
<organism evidence="2 3">
    <name type="scientific">Euplotes crassus</name>
    <dbReference type="NCBI Taxonomy" id="5936"/>
    <lineage>
        <taxon>Eukaryota</taxon>
        <taxon>Sar</taxon>
        <taxon>Alveolata</taxon>
        <taxon>Ciliophora</taxon>
        <taxon>Intramacronucleata</taxon>
        <taxon>Spirotrichea</taxon>
        <taxon>Hypotrichia</taxon>
        <taxon>Euplotida</taxon>
        <taxon>Euplotidae</taxon>
        <taxon>Moneuplotes</taxon>
    </lineage>
</organism>
<dbReference type="EMBL" id="CAMPGE010000173">
    <property type="protein sequence ID" value="CAI2358896.1"/>
    <property type="molecule type" value="Genomic_DNA"/>
</dbReference>
<feature type="compositionally biased region" description="Low complexity" evidence="1">
    <location>
        <begin position="133"/>
        <end position="149"/>
    </location>
</feature>
<dbReference type="AlphaFoldDB" id="A0AAD1TYR6"/>
<evidence type="ECO:0000256" key="1">
    <source>
        <dbReference type="SAM" id="MobiDB-lite"/>
    </source>
</evidence>
<dbReference type="Proteomes" id="UP001295684">
    <property type="component" value="Unassembled WGS sequence"/>
</dbReference>
<feature type="compositionally biased region" description="Basic and acidic residues" evidence="1">
    <location>
        <begin position="300"/>
        <end position="312"/>
    </location>
</feature>
<proteinExistence type="predicted"/>
<comment type="caution">
    <text evidence="2">The sequence shown here is derived from an EMBL/GenBank/DDBJ whole genome shotgun (WGS) entry which is preliminary data.</text>
</comment>
<accession>A0AAD1TYR6</accession>
<feature type="compositionally biased region" description="Basic residues" evidence="1">
    <location>
        <begin position="336"/>
        <end position="346"/>
    </location>
</feature>
<feature type="compositionally biased region" description="Polar residues" evidence="1">
    <location>
        <begin position="122"/>
        <end position="132"/>
    </location>
</feature>
<sequence length="382" mass="44766">MNRTAYHKTTQQSPVISFPSLNTTQTVQSKKFKPRIKMSKLRSQFNAFVKENSRKKNEMKLMPQSINKKFFEALQRNVAGKLPTFSRGPKRSLRRKIVNNKTLYDNPYFRTVLKTKLKSRGNRNSNFSNPNVSSMLSKRSSRKTSTLSKRQSKHCGIKMSRNRGPGQKVFSPQIIRRKEITPPSQRIPRKNKVKRHIISPRKRAILSPKLCIRKKIKPIQDPPVPHKYEVFYRKNEEKPKTRYFRAKESFNKTFETENQARESPIIRTEISERRGIFQNPKMKSTTKILYEYLNDINENTEKSEESKSKGQKESFSLFNLSRKTPASSRSSTSPLNRRKEKSKFHNARRETNSDMSSPESSCSEEGEEDRFYQTNPNPYKDL</sequence>
<feature type="region of interest" description="Disordered" evidence="1">
    <location>
        <begin position="300"/>
        <end position="382"/>
    </location>
</feature>
<feature type="region of interest" description="Disordered" evidence="1">
    <location>
        <begin position="119"/>
        <end position="168"/>
    </location>
</feature>
<evidence type="ECO:0000313" key="2">
    <source>
        <dbReference type="EMBL" id="CAI2358896.1"/>
    </source>
</evidence>
<keyword evidence="3" id="KW-1185">Reference proteome</keyword>
<reference evidence="2" key="1">
    <citation type="submission" date="2023-07" db="EMBL/GenBank/DDBJ databases">
        <authorList>
            <consortium name="AG Swart"/>
            <person name="Singh M."/>
            <person name="Singh A."/>
            <person name="Seah K."/>
            <person name="Emmerich C."/>
        </authorList>
    </citation>
    <scope>NUCLEOTIDE SEQUENCE</scope>
    <source>
        <strain evidence="2">DP1</strain>
    </source>
</reference>
<protein>
    <submittedName>
        <fullName evidence="2">Uncharacterized protein</fullName>
    </submittedName>
</protein>